<comment type="similarity">
    <text evidence="1 3">Belongs to the TPP enzyme family.</text>
</comment>
<dbReference type="Gene3D" id="3.40.50.1220">
    <property type="entry name" value="TPP-binding domain"/>
    <property type="match status" value="1"/>
</dbReference>
<dbReference type="InterPro" id="IPR029035">
    <property type="entry name" value="DHS-like_NAD/FAD-binding_dom"/>
</dbReference>
<dbReference type="Proteomes" id="UP000722989">
    <property type="component" value="Unassembled WGS sequence"/>
</dbReference>
<reference evidence="7 8" key="1">
    <citation type="submission" date="2020-03" db="EMBL/GenBank/DDBJ databases">
        <title>WGS of the type strain of Planosporangium spp.</title>
        <authorList>
            <person name="Thawai C."/>
        </authorList>
    </citation>
    <scope>NUCLEOTIDE SEQUENCE [LARGE SCALE GENOMIC DNA]</scope>
    <source>
        <strain evidence="7 8">TBRC 5610</strain>
    </source>
</reference>
<dbReference type="CDD" id="cd07039">
    <property type="entry name" value="TPP_PYR_POX"/>
    <property type="match status" value="1"/>
</dbReference>
<feature type="domain" description="Thiamine pyrophosphate enzyme TPP-binding" evidence="5">
    <location>
        <begin position="391"/>
        <end position="539"/>
    </location>
</feature>
<dbReference type="CDD" id="cd02014">
    <property type="entry name" value="TPP_POX"/>
    <property type="match status" value="1"/>
</dbReference>
<keyword evidence="2 3" id="KW-0786">Thiamine pyrophosphate</keyword>
<dbReference type="InterPro" id="IPR047212">
    <property type="entry name" value="TPP_POXB-like"/>
</dbReference>
<evidence type="ECO:0000256" key="2">
    <source>
        <dbReference type="ARBA" id="ARBA00023052"/>
    </source>
</evidence>
<dbReference type="Pfam" id="PF02775">
    <property type="entry name" value="TPP_enzyme_C"/>
    <property type="match status" value="1"/>
</dbReference>
<dbReference type="InterPro" id="IPR029061">
    <property type="entry name" value="THDP-binding"/>
</dbReference>
<dbReference type="SUPFAM" id="SSF52467">
    <property type="entry name" value="DHS-like NAD/FAD-binding domain"/>
    <property type="match status" value="1"/>
</dbReference>
<evidence type="ECO:0000256" key="1">
    <source>
        <dbReference type="ARBA" id="ARBA00007812"/>
    </source>
</evidence>
<dbReference type="Pfam" id="PF02776">
    <property type="entry name" value="TPP_enzyme_N"/>
    <property type="match status" value="1"/>
</dbReference>
<keyword evidence="8" id="KW-1185">Reference proteome</keyword>
<keyword evidence="7" id="KW-0670">Pyruvate</keyword>
<gene>
    <name evidence="7" type="ORF">HC031_16065</name>
</gene>
<evidence type="ECO:0000259" key="5">
    <source>
        <dbReference type="Pfam" id="PF02775"/>
    </source>
</evidence>
<comment type="caution">
    <text evidence="7">The sequence shown here is derived from an EMBL/GenBank/DDBJ whole genome shotgun (WGS) entry which is preliminary data.</text>
</comment>
<dbReference type="InterPro" id="IPR012001">
    <property type="entry name" value="Thiamin_PyroP_enz_TPP-bd_dom"/>
</dbReference>
<feature type="domain" description="Thiamine pyrophosphate enzyme central" evidence="4">
    <location>
        <begin position="202"/>
        <end position="331"/>
    </location>
</feature>
<dbReference type="InterPro" id="IPR047210">
    <property type="entry name" value="TPP_PYR_POXB-like"/>
</dbReference>
<accession>A0ABX0XZH1</accession>
<evidence type="ECO:0000256" key="3">
    <source>
        <dbReference type="RuleBase" id="RU362132"/>
    </source>
</evidence>
<dbReference type="Pfam" id="PF00205">
    <property type="entry name" value="TPP_enzyme_M"/>
    <property type="match status" value="1"/>
</dbReference>
<evidence type="ECO:0000313" key="8">
    <source>
        <dbReference type="Proteomes" id="UP000722989"/>
    </source>
</evidence>
<feature type="domain" description="Thiamine pyrophosphate enzyme N-terminal TPP-binding" evidence="6">
    <location>
        <begin position="6"/>
        <end position="116"/>
    </location>
</feature>
<dbReference type="RefSeq" id="WP_167926125.1">
    <property type="nucleotide sequence ID" value="NZ_JAATVY010000010.1"/>
</dbReference>
<dbReference type="SUPFAM" id="SSF52518">
    <property type="entry name" value="Thiamin diphosphate-binding fold (THDP-binding)"/>
    <property type="match status" value="2"/>
</dbReference>
<evidence type="ECO:0000313" key="7">
    <source>
        <dbReference type="EMBL" id="NJC71216.1"/>
    </source>
</evidence>
<proteinExistence type="inferred from homology"/>
<organism evidence="7 8">
    <name type="scientific">Planosporangium thailandense</name>
    <dbReference type="NCBI Taxonomy" id="765197"/>
    <lineage>
        <taxon>Bacteria</taxon>
        <taxon>Bacillati</taxon>
        <taxon>Actinomycetota</taxon>
        <taxon>Actinomycetes</taxon>
        <taxon>Micromonosporales</taxon>
        <taxon>Micromonosporaceae</taxon>
        <taxon>Planosporangium</taxon>
    </lineage>
</organism>
<evidence type="ECO:0000259" key="4">
    <source>
        <dbReference type="Pfam" id="PF00205"/>
    </source>
</evidence>
<evidence type="ECO:0000259" key="6">
    <source>
        <dbReference type="Pfam" id="PF02776"/>
    </source>
</evidence>
<protein>
    <submittedName>
        <fullName evidence="7">Pyruvate oxidase</fullName>
    </submittedName>
</protein>
<sequence>MSAIASEVLISRLADWGVDTVFGIPGDGINGIMEGLRRNADRVKFVLVHHEEAAAFMATAYAKATGRIGVCLATSGPGGIHLANGLYDAKLDHAPVLAITGMQETSVLGTGYQQEVHLDRLYEDVSVYDQMVVNPAQLPALVDIAIRTAYARRGVAHLTVPNDIQVAEAGEQPYQLVAPAKPPATAPVYLPPPVRPRDSDVRVAADVLNAGGRTAILAGIGARGAGRLVEQLAVALDAPIIKTLSGKMVVGDDSPYTTGGIGLLGTGPSEELVEEIDTLVMLGTNFPYTKHLPEPGKVKVVQVEIEPTRAGLRLPTEVPLIGDVGATLEALLPLVTPRAERPLLERYQAKMRDWREKMAALENPERDPIAPQYLASLLDRLATDDAILTCDSGTIATWAARHWHIRGGREFYLSGNLATMAPALPYAIAVQHAYPDRQVIAYPGDGGFAMLMAEFHTAARYHLPIKVVINNNNSLGQILWEQMVLGYPEHGVRFGNPHPDYAAWARGCGGFGVHVTKAGDLETALREAFARPGPALVDVAVDPNEPPMPGKVKYEQAKHFAEAFLRGQPHKASIATTLFKDKIAQLKES</sequence>
<dbReference type="InterPro" id="IPR011766">
    <property type="entry name" value="TPP_enzyme_TPP-bd"/>
</dbReference>
<dbReference type="InterPro" id="IPR047211">
    <property type="entry name" value="POXB-like"/>
</dbReference>
<dbReference type="Gene3D" id="3.40.50.970">
    <property type="match status" value="2"/>
</dbReference>
<dbReference type="PANTHER" id="PTHR42981:SF2">
    <property type="entry name" value="PYRUVATE DEHYDROGENASE [UBIQUINONE]"/>
    <property type="match status" value="1"/>
</dbReference>
<name>A0ABX0XZH1_9ACTN</name>
<dbReference type="InterPro" id="IPR012000">
    <property type="entry name" value="Thiamin_PyroP_enz_cen_dom"/>
</dbReference>
<dbReference type="EMBL" id="JAATVY010000010">
    <property type="protein sequence ID" value="NJC71216.1"/>
    <property type="molecule type" value="Genomic_DNA"/>
</dbReference>
<dbReference type="PANTHER" id="PTHR42981">
    <property type="entry name" value="PYRUVATE DEHYDROGENASE [UBIQUINONE]"/>
    <property type="match status" value="1"/>
</dbReference>